<dbReference type="Gene3D" id="3.40.50.620">
    <property type="entry name" value="HUPs"/>
    <property type="match status" value="2"/>
</dbReference>
<dbReference type="FunFam" id="3.40.50.620:FF:000003">
    <property type="entry name" value="Leucine--tRNA ligase"/>
    <property type="match status" value="1"/>
</dbReference>
<comment type="similarity">
    <text evidence="1 9 10">Belongs to the class-I aminoacyl-tRNA synthetase family.</text>
</comment>
<dbReference type="SUPFAM" id="SSF47323">
    <property type="entry name" value="Anticodon-binding domain of a subclass of class I aminoacyl-tRNA synthetases"/>
    <property type="match status" value="1"/>
</dbReference>
<evidence type="ECO:0000256" key="10">
    <source>
        <dbReference type="RuleBase" id="RU363035"/>
    </source>
</evidence>
<feature type="domain" description="Leucyl-tRNA synthetase editing" evidence="14">
    <location>
        <begin position="238"/>
        <end position="447"/>
    </location>
</feature>
<dbReference type="Gene3D" id="1.10.730.10">
    <property type="entry name" value="Isoleucyl-tRNA Synthetase, Domain 1"/>
    <property type="match status" value="1"/>
</dbReference>
<dbReference type="Pfam" id="PF08264">
    <property type="entry name" value="Anticodon_1"/>
    <property type="match status" value="1"/>
</dbReference>
<dbReference type="PROSITE" id="PS00178">
    <property type="entry name" value="AA_TRNA_LIGASE_I"/>
    <property type="match status" value="1"/>
</dbReference>
<sequence length="858" mass="95412">MASFDVSEPTAPETSAAESDRIHEIQQKWQQYWEEHGTFHAGGSADDRPRKYVLAMFPYPSGDMHMGHAENYLYSDIVARFWRHRGYNVLHPIGWDSFGLPAENAAIQRGADPREWTYDNIAQQRTSLKRYGSSFDWSRVLHTSDPEYYEWNQWLFQQLYDRDLAYRKESPVNWCPNDQTVLANEQVVDGECDRCGAAVIKRKLTQWYFKITDYADRLLDDLNQLEGAWPSKVLQMQRNWIGRSIGADIDFVIEGRTEPVTVFSTRPDTLYGATFMVVAPDSDLAAELVADASPETKTRFDEYLTRTQKQTEIERQSVDREKTGVPLDRFAINPVNGERLPIWAADYVLADYGHGAVMAVPAHDQRDLDFARTFDLPVRVVVDTTAPVTGVVPVIETDADGAAIDPDPLPDPVVTGEALAGEGRMINSGEINGLSKRNAIARVTEILEAKGAGRAAKQFRLRDWLISRQRFWGTPIPMVHTEDGRIEKVPAEQLPVTLPVAKDIDLTPKGTSPLGGATEWVTTTTASGEPARRDPDTMDTFVDSSWYFLRFLSARDETVAFDPAEARRWAPVDTYIGGVEHAILHLLYARFITKVLFDMGLVDFTEPFSSLINQGMVLLDGAKMSKSKGNLVSVSEQLDEHGSDAVRVALAFAGPVEDDKDWKDVHTAGAKKFLARAMRAAEDVASAPGVDFSTGDEALRRVTHRVLADAPGMIEQTKFNVVVARLMELVNAIRKTIDQGAGGADPAVREAVETVAVVLDLFAPHTAEEVWHRLGFEPSVGLAPWREADPALLVEDTVTAVVQVNGKVRSQLEVSATIDPEELEQLARADEKVQRFVGDGQIVKAIVRAPKIVSLVVK</sequence>
<evidence type="ECO:0000256" key="4">
    <source>
        <dbReference type="ARBA" id="ARBA00022741"/>
    </source>
</evidence>
<dbReference type="FunFam" id="3.40.50.620:FF:000056">
    <property type="entry name" value="Leucine--tRNA ligase"/>
    <property type="match status" value="1"/>
</dbReference>
<evidence type="ECO:0000313" key="15">
    <source>
        <dbReference type="EMBL" id="GGD39457.1"/>
    </source>
</evidence>
<dbReference type="Gene3D" id="3.10.20.590">
    <property type="match status" value="1"/>
</dbReference>
<accession>A0A916YDS5</accession>
<evidence type="ECO:0000256" key="2">
    <source>
        <dbReference type="ARBA" id="ARBA00022490"/>
    </source>
</evidence>
<dbReference type="Gene3D" id="3.90.740.10">
    <property type="entry name" value="Valyl/Leucyl/Isoleucyl-tRNA synthetase, editing domain"/>
    <property type="match status" value="1"/>
</dbReference>
<evidence type="ECO:0000256" key="8">
    <source>
        <dbReference type="ARBA" id="ARBA00047469"/>
    </source>
</evidence>
<dbReference type="Pfam" id="PF13603">
    <property type="entry name" value="tRNA-synt_1_2"/>
    <property type="match status" value="1"/>
</dbReference>
<protein>
    <recommendedName>
        <fullName evidence="9">Leucine--tRNA ligase</fullName>
        <ecNumber evidence="9">6.1.1.4</ecNumber>
    </recommendedName>
    <alternativeName>
        <fullName evidence="9">Leucyl-tRNA synthetase</fullName>
        <shortName evidence="9">LeuRS</shortName>
    </alternativeName>
</protein>
<feature type="domain" description="Aminoacyl-tRNA synthetase class Ia" evidence="12">
    <location>
        <begin position="462"/>
        <end position="658"/>
    </location>
</feature>
<dbReference type="InterPro" id="IPR014729">
    <property type="entry name" value="Rossmann-like_a/b/a_fold"/>
</dbReference>
<organism evidence="15 16">
    <name type="scientific">Microbacterium faecale</name>
    <dbReference type="NCBI Taxonomy" id="1804630"/>
    <lineage>
        <taxon>Bacteria</taxon>
        <taxon>Bacillati</taxon>
        <taxon>Actinomycetota</taxon>
        <taxon>Actinomycetes</taxon>
        <taxon>Micrococcales</taxon>
        <taxon>Microbacteriaceae</taxon>
        <taxon>Microbacterium</taxon>
    </lineage>
</organism>
<dbReference type="GO" id="GO:0004823">
    <property type="term" value="F:leucine-tRNA ligase activity"/>
    <property type="evidence" value="ECO:0007669"/>
    <property type="project" value="UniProtKB-UniRule"/>
</dbReference>
<evidence type="ECO:0000259" key="14">
    <source>
        <dbReference type="Pfam" id="PF13603"/>
    </source>
</evidence>
<evidence type="ECO:0000256" key="1">
    <source>
        <dbReference type="ARBA" id="ARBA00005594"/>
    </source>
</evidence>
<keyword evidence="7 9" id="KW-0030">Aminoacyl-tRNA synthetase</keyword>
<keyword evidence="2 9" id="KW-0963">Cytoplasm</keyword>
<evidence type="ECO:0000259" key="12">
    <source>
        <dbReference type="Pfam" id="PF00133"/>
    </source>
</evidence>
<dbReference type="PANTHER" id="PTHR43740">
    <property type="entry name" value="LEUCYL-TRNA SYNTHETASE"/>
    <property type="match status" value="1"/>
</dbReference>
<feature type="short sequence motif" description="'HIGH' region" evidence="9">
    <location>
        <begin position="58"/>
        <end position="68"/>
    </location>
</feature>
<dbReference type="EMBL" id="BMHO01000001">
    <property type="protein sequence ID" value="GGD39457.1"/>
    <property type="molecule type" value="Genomic_DNA"/>
</dbReference>
<dbReference type="FunFam" id="1.10.730.10:FF:000002">
    <property type="entry name" value="Leucine--tRNA ligase"/>
    <property type="match status" value="1"/>
</dbReference>
<reference evidence="15" key="1">
    <citation type="journal article" date="2014" name="Int. J. Syst. Evol. Microbiol.">
        <title>Complete genome sequence of Corynebacterium casei LMG S-19264T (=DSM 44701T), isolated from a smear-ripened cheese.</title>
        <authorList>
            <consortium name="US DOE Joint Genome Institute (JGI-PGF)"/>
            <person name="Walter F."/>
            <person name="Albersmeier A."/>
            <person name="Kalinowski J."/>
            <person name="Ruckert C."/>
        </authorList>
    </citation>
    <scope>NUCLEOTIDE SEQUENCE</scope>
    <source>
        <strain evidence="15">CGMCC 1.15152</strain>
    </source>
</reference>
<evidence type="ECO:0000256" key="7">
    <source>
        <dbReference type="ARBA" id="ARBA00023146"/>
    </source>
</evidence>
<dbReference type="GO" id="GO:0005524">
    <property type="term" value="F:ATP binding"/>
    <property type="evidence" value="ECO:0007669"/>
    <property type="project" value="UniProtKB-UniRule"/>
</dbReference>
<feature type="region of interest" description="Disordered" evidence="11">
    <location>
        <begin position="1"/>
        <end position="21"/>
    </location>
</feature>
<dbReference type="InterPro" id="IPR002300">
    <property type="entry name" value="aa-tRNA-synth_Ia"/>
</dbReference>
<dbReference type="InterPro" id="IPR009080">
    <property type="entry name" value="tRNAsynth_Ia_anticodon-bd"/>
</dbReference>
<dbReference type="SUPFAM" id="SSF52374">
    <property type="entry name" value="Nucleotidylyl transferase"/>
    <property type="match status" value="1"/>
</dbReference>
<dbReference type="AlphaFoldDB" id="A0A916YDS5"/>
<evidence type="ECO:0000256" key="11">
    <source>
        <dbReference type="SAM" id="MobiDB-lite"/>
    </source>
</evidence>
<feature type="short sequence motif" description="'KMSKS' region" evidence="9">
    <location>
        <begin position="623"/>
        <end position="627"/>
    </location>
</feature>
<dbReference type="InterPro" id="IPR002302">
    <property type="entry name" value="Leu-tRNA-ligase"/>
</dbReference>
<dbReference type="PRINTS" id="PR00985">
    <property type="entry name" value="TRNASYNTHLEU"/>
</dbReference>
<dbReference type="HAMAP" id="MF_00049_B">
    <property type="entry name" value="Leu_tRNA_synth_B"/>
    <property type="match status" value="1"/>
</dbReference>
<comment type="subcellular location">
    <subcellularLocation>
        <location evidence="9">Cytoplasm</location>
    </subcellularLocation>
</comment>
<dbReference type="NCBIfam" id="TIGR00396">
    <property type="entry name" value="leuS_bact"/>
    <property type="match status" value="1"/>
</dbReference>
<dbReference type="SUPFAM" id="SSF50677">
    <property type="entry name" value="ValRS/IleRS/LeuRS editing domain"/>
    <property type="match status" value="1"/>
</dbReference>
<dbReference type="CDD" id="cd07958">
    <property type="entry name" value="Anticodon_Ia_Leu_BEm"/>
    <property type="match status" value="1"/>
</dbReference>
<evidence type="ECO:0000256" key="5">
    <source>
        <dbReference type="ARBA" id="ARBA00022840"/>
    </source>
</evidence>
<dbReference type="InterPro" id="IPR009008">
    <property type="entry name" value="Val/Leu/Ile-tRNA-synth_edit"/>
</dbReference>
<dbReference type="GO" id="GO:0006429">
    <property type="term" value="P:leucyl-tRNA aminoacylation"/>
    <property type="evidence" value="ECO:0007669"/>
    <property type="project" value="UniProtKB-UniRule"/>
</dbReference>
<evidence type="ECO:0000259" key="13">
    <source>
        <dbReference type="Pfam" id="PF08264"/>
    </source>
</evidence>
<evidence type="ECO:0000313" key="16">
    <source>
        <dbReference type="Proteomes" id="UP000633205"/>
    </source>
</evidence>
<gene>
    <name evidence="9 15" type="primary">leuS</name>
    <name evidence="15" type="ORF">GCM10010915_20270</name>
</gene>
<reference evidence="15" key="2">
    <citation type="submission" date="2020-09" db="EMBL/GenBank/DDBJ databases">
        <authorList>
            <person name="Sun Q."/>
            <person name="Zhou Y."/>
        </authorList>
    </citation>
    <scope>NUCLEOTIDE SEQUENCE</scope>
    <source>
        <strain evidence="15">CGMCC 1.15152</strain>
    </source>
</reference>
<comment type="caution">
    <text evidence="15">The sequence shown here is derived from an EMBL/GenBank/DDBJ whole genome shotgun (WGS) entry which is preliminary data.</text>
</comment>
<dbReference type="CDD" id="cd00812">
    <property type="entry name" value="LeuRS_core"/>
    <property type="match status" value="1"/>
</dbReference>
<keyword evidence="6 9" id="KW-0648">Protein biosynthesis</keyword>
<dbReference type="InterPro" id="IPR001412">
    <property type="entry name" value="aa-tRNA-synth_I_CS"/>
</dbReference>
<dbReference type="InterPro" id="IPR013155">
    <property type="entry name" value="M/V/L/I-tRNA-synth_anticd-bd"/>
</dbReference>
<keyword evidence="5 9" id="KW-0067">ATP-binding</keyword>
<feature type="binding site" evidence="9">
    <location>
        <position position="626"/>
    </location>
    <ligand>
        <name>ATP</name>
        <dbReference type="ChEBI" id="CHEBI:30616"/>
    </ligand>
</feature>
<dbReference type="EC" id="6.1.1.4" evidence="9"/>
<proteinExistence type="inferred from homology"/>
<keyword evidence="3 9" id="KW-0436">Ligase</keyword>
<dbReference type="Proteomes" id="UP000633205">
    <property type="component" value="Unassembled WGS sequence"/>
</dbReference>
<comment type="catalytic activity">
    <reaction evidence="8 9">
        <text>tRNA(Leu) + L-leucine + ATP = L-leucyl-tRNA(Leu) + AMP + diphosphate</text>
        <dbReference type="Rhea" id="RHEA:11688"/>
        <dbReference type="Rhea" id="RHEA-COMP:9613"/>
        <dbReference type="Rhea" id="RHEA-COMP:9622"/>
        <dbReference type="ChEBI" id="CHEBI:30616"/>
        <dbReference type="ChEBI" id="CHEBI:33019"/>
        <dbReference type="ChEBI" id="CHEBI:57427"/>
        <dbReference type="ChEBI" id="CHEBI:78442"/>
        <dbReference type="ChEBI" id="CHEBI:78494"/>
        <dbReference type="ChEBI" id="CHEBI:456215"/>
        <dbReference type="EC" id="6.1.1.4"/>
    </reaction>
</comment>
<keyword evidence="4 9" id="KW-0547">Nucleotide-binding</keyword>
<dbReference type="GO" id="GO:0005829">
    <property type="term" value="C:cytosol"/>
    <property type="evidence" value="ECO:0007669"/>
    <property type="project" value="TreeGrafter"/>
</dbReference>
<name>A0A916YDS5_9MICO</name>
<dbReference type="Pfam" id="PF00133">
    <property type="entry name" value="tRNA-synt_1"/>
    <property type="match status" value="2"/>
</dbReference>
<evidence type="ECO:0000256" key="3">
    <source>
        <dbReference type="ARBA" id="ARBA00022598"/>
    </source>
</evidence>
<evidence type="ECO:0000256" key="9">
    <source>
        <dbReference type="HAMAP-Rule" id="MF_00049"/>
    </source>
</evidence>
<dbReference type="GO" id="GO:0002161">
    <property type="term" value="F:aminoacyl-tRNA deacylase activity"/>
    <property type="evidence" value="ECO:0007669"/>
    <property type="project" value="InterPro"/>
</dbReference>
<keyword evidence="16" id="KW-1185">Reference proteome</keyword>
<feature type="domain" description="Aminoacyl-tRNA synthetase class Ia" evidence="12">
    <location>
        <begin position="28"/>
        <end position="226"/>
    </location>
</feature>
<dbReference type="PANTHER" id="PTHR43740:SF2">
    <property type="entry name" value="LEUCINE--TRNA LIGASE, MITOCHONDRIAL"/>
    <property type="match status" value="1"/>
</dbReference>
<feature type="domain" description="Methionyl/Valyl/Leucyl/Isoleucyl-tRNA synthetase anticodon-binding" evidence="13">
    <location>
        <begin position="696"/>
        <end position="819"/>
    </location>
</feature>
<evidence type="ECO:0000256" key="6">
    <source>
        <dbReference type="ARBA" id="ARBA00022917"/>
    </source>
</evidence>
<dbReference type="InterPro" id="IPR025709">
    <property type="entry name" value="Leu_tRNA-synth_edit"/>
</dbReference>